<gene>
    <name evidence="2" type="primary">63</name>
    <name evidence="2" type="ORF">SEA_COLUCCI_63</name>
</gene>
<proteinExistence type="predicted"/>
<organism evidence="2 3">
    <name type="scientific">Arthrobacter phage Colucci</name>
    <dbReference type="NCBI Taxonomy" id="2015834"/>
    <lineage>
        <taxon>Viruses</taxon>
        <taxon>Duplodnaviria</taxon>
        <taxon>Heunggongvirae</taxon>
        <taxon>Uroviricota</taxon>
        <taxon>Caudoviricetes</taxon>
        <taxon>Klausavirus</taxon>
        <taxon>Klausavirus colucci</taxon>
    </lineage>
</organism>
<protein>
    <submittedName>
        <fullName evidence="2">Uncharacterized protein</fullName>
    </submittedName>
</protein>
<dbReference type="EMBL" id="MF185718">
    <property type="protein sequence ID" value="ASX98732.1"/>
    <property type="molecule type" value="Genomic_DNA"/>
</dbReference>
<keyword evidence="3" id="KW-1185">Reference proteome</keyword>
<dbReference type="RefSeq" id="YP_009610077.1">
    <property type="nucleotide sequence ID" value="NC_042000.1"/>
</dbReference>
<evidence type="ECO:0000313" key="3">
    <source>
        <dbReference type="Proteomes" id="UP000225683"/>
    </source>
</evidence>
<dbReference type="OrthoDB" id="13667at10239"/>
<feature type="region of interest" description="Disordered" evidence="1">
    <location>
        <begin position="66"/>
        <end position="92"/>
    </location>
</feature>
<evidence type="ECO:0000313" key="2">
    <source>
        <dbReference type="EMBL" id="ASX98732.1"/>
    </source>
</evidence>
<name>A0A286N2X5_9CAUD</name>
<accession>A0A286N2X5</accession>
<dbReference type="KEGG" id="vg:40086163"/>
<dbReference type="Proteomes" id="UP000225683">
    <property type="component" value="Genome"/>
</dbReference>
<reference evidence="2 3" key="1">
    <citation type="submission" date="2017-06" db="EMBL/GenBank/DDBJ databases">
        <authorList>
            <person name="Conboy A.J."/>
            <person name="Conboy D.B."/>
            <person name="Kulkosky J."/>
            <person name="Cross T."/>
            <person name="Moy E.A."/>
            <person name="Stoner T.H."/>
            <person name="Garlena R.A."/>
            <person name="Russell D.A."/>
            <person name="Pope W.H."/>
            <person name="Jacobs-Sera D."/>
            <person name="Hatfull G.F."/>
        </authorList>
    </citation>
    <scope>NUCLEOTIDE SEQUENCE [LARGE SCALE GENOMIC DNA]</scope>
</reference>
<evidence type="ECO:0000256" key="1">
    <source>
        <dbReference type="SAM" id="MobiDB-lite"/>
    </source>
</evidence>
<sequence length="319" mass="34722">MSSLTDPKGIKRTVAAIYYGGREHPLANLARLIDGAISDAQFQGLGQFDVARWVAHAITEDQKARVAEADKTAPHGQFVRNPPAPTPGDPEHRAAAQALRDALPKPGLWDFLKDLPTIPDLDSVRTPGPHKFEDFKPGFVAFGEMPELPPFPKLDLSGIPAMPVDIKESLERASEQLRESMERAAKAVRKGIDDARAAEARRILAAQPHEHIYGRGSNGLCRICGAESNSRRARAKRREINNTKAKAAAQYPRHAVGERVTHLSTDSKGTVLEPADHNGKVQVIWDTTGNTTAVYVNTLSAPESRLYEALKNKGDGVDG</sequence>
<dbReference type="GeneID" id="40086163"/>